<dbReference type="Gene3D" id="3.90.1200.10">
    <property type="match status" value="1"/>
</dbReference>
<organism evidence="3 4">
    <name type="scientific">Streptomyces daqingensis</name>
    <dbReference type="NCBI Taxonomy" id="1472640"/>
    <lineage>
        <taxon>Bacteria</taxon>
        <taxon>Bacillati</taxon>
        <taxon>Actinomycetota</taxon>
        <taxon>Actinomycetes</taxon>
        <taxon>Kitasatosporales</taxon>
        <taxon>Streptomycetaceae</taxon>
        <taxon>Streptomyces</taxon>
    </lineage>
</organism>
<feature type="domain" description="Aminoglycoside phosphotransferase" evidence="2">
    <location>
        <begin position="129"/>
        <end position="300"/>
    </location>
</feature>
<reference evidence="4" key="1">
    <citation type="journal article" date="2019" name="Int. J. Syst. Evol. Microbiol.">
        <title>The Global Catalogue of Microorganisms (GCM) 10K type strain sequencing project: providing services to taxonomists for standard genome sequencing and annotation.</title>
        <authorList>
            <consortium name="The Broad Institute Genomics Platform"/>
            <consortium name="The Broad Institute Genome Sequencing Center for Infectious Disease"/>
            <person name="Wu L."/>
            <person name="Ma J."/>
        </authorList>
    </citation>
    <scope>NUCLEOTIDE SEQUENCE [LARGE SCALE GENOMIC DNA]</scope>
    <source>
        <strain evidence="4">CGMCC 4.7178</strain>
    </source>
</reference>
<dbReference type="InterPro" id="IPR002575">
    <property type="entry name" value="Aminoglycoside_PTrfase"/>
</dbReference>
<evidence type="ECO:0000259" key="2">
    <source>
        <dbReference type="Pfam" id="PF01636"/>
    </source>
</evidence>
<accession>A0ABQ2LT44</accession>
<feature type="compositionally biased region" description="Basic and acidic residues" evidence="1">
    <location>
        <begin position="63"/>
        <end position="76"/>
    </location>
</feature>
<keyword evidence="4" id="KW-1185">Reference proteome</keyword>
<comment type="caution">
    <text evidence="3">The sequence shown here is derived from an EMBL/GenBank/DDBJ whole genome shotgun (WGS) entry which is preliminary data.</text>
</comment>
<dbReference type="Pfam" id="PF01636">
    <property type="entry name" value="APH"/>
    <property type="match status" value="1"/>
</dbReference>
<dbReference type="Proteomes" id="UP000631535">
    <property type="component" value="Unassembled WGS sequence"/>
</dbReference>
<gene>
    <name evidence="3" type="ORF">GCM10012287_01510</name>
</gene>
<proteinExistence type="predicted"/>
<evidence type="ECO:0000313" key="4">
    <source>
        <dbReference type="Proteomes" id="UP000631535"/>
    </source>
</evidence>
<dbReference type="SUPFAM" id="SSF56112">
    <property type="entry name" value="Protein kinase-like (PK-like)"/>
    <property type="match status" value="1"/>
</dbReference>
<dbReference type="InterPro" id="IPR011009">
    <property type="entry name" value="Kinase-like_dom_sf"/>
</dbReference>
<name>A0ABQ2LT44_9ACTN</name>
<dbReference type="EMBL" id="BMMP01000001">
    <property type="protein sequence ID" value="GGO41881.1"/>
    <property type="molecule type" value="Genomic_DNA"/>
</dbReference>
<feature type="region of interest" description="Disordered" evidence="1">
    <location>
        <begin position="46"/>
        <end position="76"/>
    </location>
</feature>
<protein>
    <submittedName>
        <fullName evidence="3">Aminoglycoside phosphotransferase</fullName>
    </submittedName>
</protein>
<evidence type="ECO:0000256" key="1">
    <source>
        <dbReference type="SAM" id="MobiDB-lite"/>
    </source>
</evidence>
<sequence length="372" mass="38505">MAATLIDELRAFARAAVEAGNPEGMTADEADVLADRSDGTVLGYGAVVAKAHPPPRPGRGAPARRDDRAGGEHSDGDVELTVRLGIAAHPCLTGILLPPIGAARGVPQPRRLPGGRLATLWPRGTPVSPDAPDAVPWEAAGVLLARLHAVRPGDLAGDLPAPVPAMRGPAKAARAMRRLRSARGAGEGAATGTASPGSLAPELAAAADAVETAWALLPPWCRDEAPPPASRAGSLCHGDFHLGQLISHPRCGGSWLLIDVDDLGLGDPAWDLARPAAWYASGLLDPADWERFLGAYRHTAGEHCRDPWPLLDAPARTLTAQTAALGIVKAHAAGRPLDEAESACVEACVRMAHVDTTSTTRTISTGGRETNT</sequence>
<evidence type="ECO:0000313" key="3">
    <source>
        <dbReference type="EMBL" id="GGO41881.1"/>
    </source>
</evidence>